<evidence type="ECO:0000313" key="1">
    <source>
        <dbReference type="EMBL" id="KAJ1939469.1"/>
    </source>
</evidence>
<dbReference type="Proteomes" id="UP001150603">
    <property type="component" value="Unassembled WGS sequence"/>
</dbReference>
<evidence type="ECO:0000313" key="2">
    <source>
        <dbReference type="Proteomes" id="UP001150603"/>
    </source>
</evidence>
<gene>
    <name evidence="1" type="ORF">FBU59_004111</name>
</gene>
<accession>A0ACC1J6D6</accession>
<organism evidence="1 2">
    <name type="scientific">Linderina macrospora</name>
    <dbReference type="NCBI Taxonomy" id="4868"/>
    <lineage>
        <taxon>Eukaryota</taxon>
        <taxon>Fungi</taxon>
        <taxon>Fungi incertae sedis</taxon>
        <taxon>Zoopagomycota</taxon>
        <taxon>Kickxellomycotina</taxon>
        <taxon>Kickxellomycetes</taxon>
        <taxon>Kickxellales</taxon>
        <taxon>Kickxellaceae</taxon>
        <taxon>Linderina</taxon>
    </lineage>
</organism>
<feature type="non-terminal residue" evidence="1">
    <location>
        <position position="386"/>
    </location>
</feature>
<name>A0ACC1J6D6_9FUNG</name>
<dbReference type="EMBL" id="JANBPW010002833">
    <property type="protein sequence ID" value="KAJ1939469.1"/>
    <property type="molecule type" value="Genomic_DNA"/>
</dbReference>
<proteinExistence type="predicted"/>
<keyword evidence="2" id="KW-1185">Reference proteome</keyword>
<comment type="caution">
    <text evidence="1">The sequence shown here is derived from an EMBL/GenBank/DDBJ whole genome shotgun (WGS) entry which is preliminary data.</text>
</comment>
<protein>
    <submittedName>
        <fullName evidence="1">Uncharacterized protein</fullName>
    </submittedName>
</protein>
<reference evidence="1" key="1">
    <citation type="submission" date="2022-07" db="EMBL/GenBank/DDBJ databases">
        <title>Phylogenomic reconstructions and comparative analyses of Kickxellomycotina fungi.</title>
        <authorList>
            <person name="Reynolds N.K."/>
            <person name="Stajich J.E."/>
            <person name="Barry K."/>
            <person name="Grigoriev I.V."/>
            <person name="Crous P."/>
            <person name="Smith M.E."/>
        </authorList>
    </citation>
    <scope>NUCLEOTIDE SEQUENCE</scope>
    <source>
        <strain evidence="1">NRRL 5244</strain>
    </source>
</reference>
<sequence>MQQPEQSDKVGEYLRAEKQYTNQVMAGTERLQAKLVREMSKATEVEAMPPSVENRNGEFIYFVEGTGDGSLVYCRRRVDSDRKQVLMDSARLLRRKGLVIRLLHVSGNNTWMGCLVADANDDSGRETGTLLLYQLCADGRIEQCDQISDVYNFVFGSGGAVFYTVLNHKLRANKVMGHSIGDKQSADITIYEEHDTECFLDITCTKDKEFFIVNSSTLDSSELHVFSSKFDFWTADKEQRKNALKLVRPRQKGVEYFVDHQGSDFLILTNSPADDTQRSDIAEPLPFRLVRAPTQTPSSGSWEEVMTVQDNERIEDLEVFKDYFMVNIKRRGLPAVLIFDRKMGKRSELKLPYNGNCAVRPDANPQLDTSFVRLSISSPVHLDSVV</sequence>